<feature type="chain" id="PRO_5008903560" evidence="1">
    <location>
        <begin position="20"/>
        <end position="62"/>
    </location>
</feature>
<sequence length="62" mass="6280">MSRLFALLVLVAIIAVANAQHFGGPYFGGLANAYGAGGFGVGYSYGSLGYGFGYGGKLGGYY</sequence>
<dbReference type="AlphaFoldDB" id="A0A1D2M750"/>
<feature type="signal peptide" evidence="1">
    <location>
        <begin position="1"/>
        <end position="19"/>
    </location>
</feature>
<evidence type="ECO:0000313" key="2">
    <source>
        <dbReference type="EMBL" id="ODM88810.1"/>
    </source>
</evidence>
<gene>
    <name evidence="2" type="ORF">Ocin01_17871</name>
</gene>
<dbReference type="OMA" id="NAQHFGG"/>
<dbReference type="Proteomes" id="UP000094527">
    <property type="component" value="Unassembled WGS sequence"/>
</dbReference>
<proteinExistence type="predicted"/>
<evidence type="ECO:0000313" key="3">
    <source>
        <dbReference type="Proteomes" id="UP000094527"/>
    </source>
</evidence>
<comment type="caution">
    <text evidence="2">The sequence shown here is derived from an EMBL/GenBank/DDBJ whole genome shotgun (WGS) entry which is preliminary data.</text>
</comment>
<keyword evidence="3" id="KW-1185">Reference proteome</keyword>
<evidence type="ECO:0000256" key="1">
    <source>
        <dbReference type="SAM" id="SignalP"/>
    </source>
</evidence>
<name>A0A1D2M750_ORCCI</name>
<protein>
    <submittedName>
        <fullName evidence="2">Uncharacterized protein</fullName>
    </submittedName>
</protein>
<organism evidence="2 3">
    <name type="scientific">Orchesella cincta</name>
    <name type="common">Springtail</name>
    <name type="synonym">Podura cincta</name>
    <dbReference type="NCBI Taxonomy" id="48709"/>
    <lineage>
        <taxon>Eukaryota</taxon>
        <taxon>Metazoa</taxon>
        <taxon>Ecdysozoa</taxon>
        <taxon>Arthropoda</taxon>
        <taxon>Hexapoda</taxon>
        <taxon>Collembola</taxon>
        <taxon>Entomobryomorpha</taxon>
        <taxon>Entomobryoidea</taxon>
        <taxon>Orchesellidae</taxon>
        <taxon>Orchesellinae</taxon>
        <taxon>Orchesella</taxon>
    </lineage>
</organism>
<dbReference type="EMBL" id="LJIJ01003158">
    <property type="protein sequence ID" value="ODM88810.1"/>
    <property type="molecule type" value="Genomic_DNA"/>
</dbReference>
<reference evidence="2 3" key="1">
    <citation type="journal article" date="2016" name="Genome Biol. Evol.">
        <title>Gene Family Evolution Reflects Adaptation to Soil Environmental Stressors in the Genome of the Collembolan Orchesella cincta.</title>
        <authorList>
            <person name="Faddeeva-Vakhrusheva A."/>
            <person name="Derks M.F."/>
            <person name="Anvar S.Y."/>
            <person name="Agamennone V."/>
            <person name="Suring W."/>
            <person name="Smit S."/>
            <person name="van Straalen N.M."/>
            <person name="Roelofs D."/>
        </authorList>
    </citation>
    <scope>NUCLEOTIDE SEQUENCE [LARGE SCALE GENOMIC DNA]</scope>
    <source>
        <tissue evidence="2">Mixed pool</tissue>
    </source>
</reference>
<accession>A0A1D2M750</accession>
<keyword evidence="1" id="KW-0732">Signal</keyword>